<protein>
    <submittedName>
        <fullName evidence="2">Uncharacterized protein</fullName>
    </submittedName>
</protein>
<sequence length="116" mass="12751">MATQTQDLQITNFSPPAPPTSSNLTLTLLPTANSAAAQEQKLFTPATSLALSLHNGSNEIYLDRLTYRDLEFRDDGTVVVRIEEAPSFAQTEGETSVKVYVWKGEKLLGEWEAGSY</sequence>
<feature type="compositionally biased region" description="Polar residues" evidence="1">
    <location>
        <begin position="1"/>
        <end position="13"/>
    </location>
</feature>
<reference evidence="2 3" key="1">
    <citation type="submission" date="2020-03" db="EMBL/GenBank/DDBJ databases">
        <title>Draft Genome Sequence of Cudoniella acicularis.</title>
        <authorList>
            <person name="Buettner E."/>
            <person name="Kellner H."/>
        </authorList>
    </citation>
    <scope>NUCLEOTIDE SEQUENCE [LARGE SCALE GENOMIC DNA]</scope>
    <source>
        <strain evidence="2 3">DSM 108380</strain>
    </source>
</reference>
<feature type="region of interest" description="Disordered" evidence="1">
    <location>
        <begin position="1"/>
        <end position="25"/>
    </location>
</feature>
<accession>A0A8H4RGS7</accession>
<dbReference type="AlphaFoldDB" id="A0A8H4RGS7"/>
<dbReference type="OrthoDB" id="5396520at2759"/>
<organism evidence="2 3">
    <name type="scientific">Cudoniella acicularis</name>
    <dbReference type="NCBI Taxonomy" id="354080"/>
    <lineage>
        <taxon>Eukaryota</taxon>
        <taxon>Fungi</taxon>
        <taxon>Dikarya</taxon>
        <taxon>Ascomycota</taxon>
        <taxon>Pezizomycotina</taxon>
        <taxon>Leotiomycetes</taxon>
        <taxon>Helotiales</taxon>
        <taxon>Tricladiaceae</taxon>
        <taxon>Cudoniella</taxon>
    </lineage>
</organism>
<name>A0A8H4RGS7_9HELO</name>
<comment type="caution">
    <text evidence="2">The sequence shown here is derived from an EMBL/GenBank/DDBJ whole genome shotgun (WGS) entry which is preliminary data.</text>
</comment>
<keyword evidence="3" id="KW-1185">Reference proteome</keyword>
<evidence type="ECO:0000256" key="1">
    <source>
        <dbReference type="SAM" id="MobiDB-lite"/>
    </source>
</evidence>
<evidence type="ECO:0000313" key="3">
    <source>
        <dbReference type="Proteomes" id="UP000566819"/>
    </source>
</evidence>
<dbReference type="Proteomes" id="UP000566819">
    <property type="component" value="Unassembled WGS sequence"/>
</dbReference>
<proteinExistence type="predicted"/>
<evidence type="ECO:0000313" key="2">
    <source>
        <dbReference type="EMBL" id="KAF4629792.1"/>
    </source>
</evidence>
<gene>
    <name evidence="2" type="ORF">G7Y89_g8352</name>
</gene>
<dbReference type="EMBL" id="JAAMPI010000627">
    <property type="protein sequence ID" value="KAF4629792.1"/>
    <property type="molecule type" value="Genomic_DNA"/>
</dbReference>